<feature type="compositionally biased region" description="Low complexity" evidence="2">
    <location>
        <begin position="1"/>
        <end position="10"/>
    </location>
</feature>
<dbReference type="OMA" id="WDAFFAI"/>
<dbReference type="Proteomes" id="UP000001876">
    <property type="component" value="Unassembled WGS sequence"/>
</dbReference>
<gene>
    <name evidence="3" type="ORF">MICPUCDRAFT_58928</name>
</gene>
<sequence length="282" mass="31269">MSAIISPRVHAAARARAHPRARASRRGVRSHVVERARRFEETEISLALAFASVSRRSSVTTRAASDDADADEERAKEVAKNLEDLLPGDERVRDEITSQLKYQTKLFKAQQFLDEKKEEIQERGDAGKEALEAEAKIARDRAGLEIGLRASEIDDKLAEMLDETAAARARNEKVQAELAELEEQLTGKSSGRFRKAPNAPKTVSAMKQAAIDKEAEDVDARMRSTLEETQRKSAFTLILLLLLVTDISMAAEGKWDAFFAITTCVALVGYQAKNENTNAENR</sequence>
<evidence type="ECO:0000313" key="4">
    <source>
        <dbReference type="Proteomes" id="UP000001876"/>
    </source>
</evidence>
<name>C1MUT6_MICPC</name>
<dbReference type="KEGG" id="mpp:MICPUCDRAFT_58928"/>
<proteinExistence type="predicted"/>
<feature type="coiled-coil region" evidence="1">
    <location>
        <begin position="157"/>
        <end position="191"/>
    </location>
</feature>
<dbReference type="OrthoDB" id="10465438at2759"/>
<reference evidence="3 4" key="1">
    <citation type="journal article" date="2009" name="Science">
        <title>Green evolution and dynamic adaptations revealed by genomes of the marine picoeukaryotes Micromonas.</title>
        <authorList>
            <person name="Worden A.Z."/>
            <person name="Lee J.H."/>
            <person name="Mock T."/>
            <person name="Rouze P."/>
            <person name="Simmons M.P."/>
            <person name="Aerts A.L."/>
            <person name="Allen A.E."/>
            <person name="Cuvelier M.L."/>
            <person name="Derelle E."/>
            <person name="Everett M.V."/>
            <person name="Foulon E."/>
            <person name="Grimwood J."/>
            <person name="Gundlach H."/>
            <person name="Henrissat B."/>
            <person name="Napoli C."/>
            <person name="McDonald S.M."/>
            <person name="Parker M.S."/>
            <person name="Rombauts S."/>
            <person name="Salamov A."/>
            <person name="Von Dassow P."/>
            <person name="Badger J.H."/>
            <person name="Coutinho P.M."/>
            <person name="Demir E."/>
            <person name="Dubchak I."/>
            <person name="Gentemann C."/>
            <person name="Eikrem W."/>
            <person name="Gready J.E."/>
            <person name="John U."/>
            <person name="Lanier W."/>
            <person name="Lindquist E.A."/>
            <person name="Lucas S."/>
            <person name="Mayer K.F."/>
            <person name="Moreau H."/>
            <person name="Not F."/>
            <person name="Otillar R."/>
            <person name="Panaud O."/>
            <person name="Pangilinan J."/>
            <person name="Paulsen I."/>
            <person name="Piegu B."/>
            <person name="Poliakov A."/>
            <person name="Robbens S."/>
            <person name="Schmutz J."/>
            <person name="Toulza E."/>
            <person name="Wyss T."/>
            <person name="Zelensky A."/>
            <person name="Zhou K."/>
            <person name="Armbrust E.V."/>
            <person name="Bhattacharya D."/>
            <person name="Goodenough U.W."/>
            <person name="Van de Peer Y."/>
            <person name="Grigoriev I.V."/>
        </authorList>
    </citation>
    <scope>NUCLEOTIDE SEQUENCE [LARGE SCALE GENOMIC DNA]</scope>
    <source>
        <strain evidence="3 4">CCMP1545</strain>
    </source>
</reference>
<evidence type="ECO:0000313" key="3">
    <source>
        <dbReference type="EMBL" id="EEH56382.1"/>
    </source>
</evidence>
<feature type="region of interest" description="Disordered" evidence="2">
    <location>
        <begin position="1"/>
        <end position="28"/>
    </location>
</feature>
<dbReference type="RefSeq" id="XP_003059250.1">
    <property type="nucleotide sequence ID" value="XM_003059204.1"/>
</dbReference>
<organism evidence="4">
    <name type="scientific">Micromonas pusilla (strain CCMP1545)</name>
    <name type="common">Picoplanktonic green alga</name>
    <dbReference type="NCBI Taxonomy" id="564608"/>
    <lineage>
        <taxon>Eukaryota</taxon>
        <taxon>Viridiplantae</taxon>
        <taxon>Chlorophyta</taxon>
        <taxon>Mamiellophyceae</taxon>
        <taxon>Mamiellales</taxon>
        <taxon>Mamiellaceae</taxon>
        <taxon>Micromonas</taxon>
    </lineage>
</organism>
<accession>C1MUT6</accession>
<dbReference type="GeneID" id="9684995"/>
<keyword evidence="1" id="KW-0175">Coiled coil</keyword>
<feature type="compositionally biased region" description="Basic residues" evidence="2">
    <location>
        <begin position="11"/>
        <end position="28"/>
    </location>
</feature>
<protein>
    <submittedName>
        <fullName evidence="3">Predicted protein</fullName>
    </submittedName>
</protein>
<keyword evidence="4" id="KW-1185">Reference proteome</keyword>
<evidence type="ECO:0000256" key="2">
    <source>
        <dbReference type="SAM" id="MobiDB-lite"/>
    </source>
</evidence>
<evidence type="ECO:0000256" key="1">
    <source>
        <dbReference type="SAM" id="Coils"/>
    </source>
</evidence>
<dbReference type="EMBL" id="GG663740">
    <property type="protein sequence ID" value="EEH56382.1"/>
    <property type="molecule type" value="Genomic_DNA"/>
</dbReference>
<dbReference type="AlphaFoldDB" id="C1MUT6"/>